<keyword evidence="1" id="KW-0812">Transmembrane</keyword>
<dbReference type="Proteomes" id="UP000516235">
    <property type="component" value="Chromosome"/>
</dbReference>
<name>A0A7H0K0U5_9CORY</name>
<organism evidence="3 4">
    <name type="scientific">Corynebacterium lujinxingii</name>
    <dbReference type="NCBI Taxonomy" id="2763010"/>
    <lineage>
        <taxon>Bacteria</taxon>
        <taxon>Bacillati</taxon>
        <taxon>Actinomycetota</taxon>
        <taxon>Actinomycetes</taxon>
        <taxon>Mycobacteriales</taxon>
        <taxon>Corynebacteriaceae</taxon>
        <taxon>Corynebacterium</taxon>
    </lineage>
</organism>
<reference evidence="4 5" key="1">
    <citation type="submission" date="2020-08" db="EMBL/GenBank/DDBJ databases">
        <title>novel species in genus Corynebacterium.</title>
        <authorList>
            <person name="Zhang G."/>
        </authorList>
    </citation>
    <scope>NUCLEOTIDE SEQUENCE [LARGE SCALE GENOMIC DNA]</scope>
    <source>
        <strain evidence="4 5">zg-917</strain>
        <strain evidence="3">Zg-917</strain>
    </source>
</reference>
<keyword evidence="1" id="KW-1133">Transmembrane helix</keyword>
<proteinExistence type="predicted"/>
<accession>A0A7H0K0U5</accession>
<feature type="transmembrane region" description="Helical" evidence="1">
    <location>
        <begin position="48"/>
        <end position="71"/>
    </location>
</feature>
<evidence type="ECO:0000256" key="1">
    <source>
        <dbReference type="SAM" id="Phobius"/>
    </source>
</evidence>
<protein>
    <submittedName>
        <fullName evidence="3">Uncharacterized protein</fullName>
    </submittedName>
</protein>
<evidence type="ECO:0000313" key="3">
    <source>
        <dbReference type="EMBL" id="QNP90911.1"/>
    </source>
</evidence>
<evidence type="ECO:0000313" key="5">
    <source>
        <dbReference type="Proteomes" id="UP000642876"/>
    </source>
</evidence>
<evidence type="ECO:0000313" key="2">
    <source>
        <dbReference type="EMBL" id="MBC3179757.1"/>
    </source>
</evidence>
<keyword evidence="1" id="KW-0472">Membrane</keyword>
<dbReference type="RefSeq" id="WP_171193634.1">
    <property type="nucleotide sequence ID" value="NZ_CP061032.1"/>
</dbReference>
<dbReference type="EMBL" id="CP061032">
    <property type="protein sequence ID" value="QNP90911.1"/>
    <property type="molecule type" value="Genomic_DNA"/>
</dbReference>
<keyword evidence="5" id="KW-1185">Reference proteome</keyword>
<dbReference type="AlphaFoldDB" id="A0A7H0K0U5"/>
<dbReference type="KEGG" id="cluj:IAU68_03865"/>
<feature type="transmembrane region" description="Helical" evidence="1">
    <location>
        <begin position="21"/>
        <end position="42"/>
    </location>
</feature>
<dbReference type="EMBL" id="JACMYE010000010">
    <property type="protein sequence ID" value="MBC3179757.1"/>
    <property type="molecule type" value="Genomic_DNA"/>
</dbReference>
<gene>
    <name evidence="2" type="ORF">H7348_10660</name>
    <name evidence="3" type="ORF">IAU68_03865</name>
</gene>
<dbReference type="Proteomes" id="UP000642876">
    <property type="component" value="Unassembled WGS sequence"/>
</dbReference>
<evidence type="ECO:0000313" key="4">
    <source>
        <dbReference type="Proteomes" id="UP000516235"/>
    </source>
</evidence>
<sequence length="121" mass="12688">MSQNTMQRAVENVRRTQSPLALRKESLSALVALVVWVATLIVDNIDAIPATAGAAGDVLGVAASLVAYGLARFTVPAVTKGQEQRLLAETARVEKADADAARPATLPVYTGPTVDEVPYAD</sequence>